<protein>
    <recommendedName>
        <fullName evidence="3">Lipoprotein</fullName>
    </recommendedName>
</protein>
<dbReference type="Proteomes" id="UP000238801">
    <property type="component" value="Unassembled WGS sequence"/>
</dbReference>
<dbReference type="OrthoDB" id="7860885at2"/>
<reference evidence="1 2" key="1">
    <citation type="submission" date="2018-03" db="EMBL/GenBank/DDBJ databases">
        <title>Genomic Encyclopedia of Archaeal and Bacterial Type Strains, Phase II (KMG-II): from individual species to whole genera.</title>
        <authorList>
            <person name="Goeker M."/>
        </authorList>
    </citation>
    <scope>NUCLEOTIDE SEQUENCE [LARGE SCALE GENOMIC DNA]</scope>
    <source>
        <strain evidence="1 2">DSM 29318</strain>
    </source>
</reference>
<name>A0A2T0X7V6_9RHOB</name>
<accession>A0A2T0X7V6</accession>
<keyword evidence="2" id="KW-1185">Reference proteome</keyword>
<organism evidence="1 2">
    <name type="scientific">Hasllibacter halocynthiae</name>
    <dbReference type="NCBI Taxonomy" id="595589"/>
    <lineage>
        <taxon>Bacteria</taxon>
        <taxon>Pseudomonadati</taxon>
        <taxon>Pseudomonadota</taxon>
        <taxon>Alphaproteobacteria</taxon>
        <taxon>Rhodobacterales</taxon>
        <taxon>Roseobacteraceae</taxon>
        <taxon>Hasllibacter</taxon>
    </lineage>
</organism>
<evidence type="ECO:0000313" key="1">
    <source>
        <dbReference type="EMBL" id="PRY95032.1"/>
    </source>
</evidence>
<gene>
    <name evidence="1" type="ORF">BCF33_0644</name>
</gene>
<evidence type="ECO:0000313" key="2">
    <source>
        <dbReference type="Proteomes" id="UP000238801"/>
    </source>
</evidence>
<dbReference type="AlphaFoldDB" id="A0A2T0X7V6"/>
<evidence type="ECO:0008006" key="3">
    <source>
        <dbReference type="Google" id="ProtNLM"/>
    </source>
</evidence>
<comment type="caution">
    <text evidence="1">The sequence shown here is derived from an EMBL/GenBank/DDBJ whole genome shotgun (WGS) entry which is preliminary data.</text>
</comment>
<dbReference type="EMBL" id="PVTT01000001">
    <property type="protein sequence ID" value="PRY95032.1"/>
    <property type="molecule type" value="Genomic_DNA"/>
</dbReference>
<proteinExistence type="predicted"/>
<sequence>MRGAVAIALLAGCAAGGAPRGAVTEPVHVGIETRLLDDDLTQFLVEMRGGAGPEDVDAYARCAAAQYALIRGYAFARQVRTQAAERGGTWFGDAVYVISPGLPRGARTIDAEVTVRDCQARGIPTV</sequence>
<dbReference type="RefSeq" id="WP_106159464.1">
    <property type="nucleotide sequence ID" value="NZ_PVTT01000001.1"/>
</dbReference>